<keyword evidence="1" id="KW-1133">Transmembrane helix</keyword>
<accession>A0A1M6JE22</accession>
<feature type="transmembrane region" description="Helical" evidence="1">
    <location>
        <begin position="12"/>
        <end position="29"/>
    </location>
</feature>
<reference evidence="2 3" key="1">
    <citation type="submission" date="2016-11" db="EMBL/GenBank/DDBJ databases">
        <authorList>
            <person name="Jaros S."/>
            <person name="Januszkiewicz K."/>
            <person name="Wedrychowicz H."/>
        </authorList>
    </citation>
    <scope>NUCLEOTIDE SEQUENCE [LARGE SCALE GENOMIC DNA]</scope>
    <source>
        <strain evidence="2 3">DSM 18772</strain>
    </source>
</reference>
<feature type="transmembrane region" description="Helical" evidence="1">
    <location>
        <begin position="36"/>
        <end position="57"/>
    </location>
</feature>
<feature type="transmembrane region" description="Helical" evidence="1">
    <location>
        <begin position="87"/>
        <end position="107"/>
    </location>
</feature>
<evidence type="ECO:0000313" key="2">
    <source>
        <dbReference type="EMBL" id="SHJ44973.1"/>
    </source>
</evidence>
<dbReference type="AlphaFoldDB" id="A0A1M6JE22"/>
<keyword evidence="1" id="KW-0472">Membrane</keyword>
<dbReference type="RefSeq" id="WP_143183658.1">
    <property type="nucleotide sequence ID" value="NZ_FQYR01000003.1"/>
</dbReference>
<proteinExistence type="predicted"/>
<organism evidence="2 3">
    <name type="scientific">Rubritalea squalenifaciens DSM 18772</name>
    <dbReference type="NCBI Taxonomy" id="1123071"/>
    <lineage>
        <taxon>Bacteria</taxon>
        <taxon>Pseudomonadati</taxon>
        <taxon>Verrucomicrobiota</taxon>
        <taxon>Verrucomicrobiia</taxon>
        <taxon>Verrucomicrobiales</taxon>
        <taxon>Rubritaleaceae</taxon>
        <taxon>Rubritalea</taxon>
    </lineage>
</organism>
<dbReference type="Proteomes" id="UP000184510">
    <property type="component" value="Unassembled WGS sequence"/>
</dbReference>
<evidence type="ECO:0000256" key="1">
    <source>
        <dbReference type="SAM" id="Phobius"/>
    </source>
</evidence>
<dbReference type="STRING" id="1123071.SAMN02745181_2095"/>
<keyword evidence="1" id="KW-0812">Transmembrane</keyword>
<dbReference type="InParanoid" id="A0A1M6JE22"/>
<name>A0A1M6JE22_9BACT</name>
<evidence type="ECO:0000313" key="3">
    <source>
        <dbReference type="Proteomes" id="UP000184510"/>
    </source>
</evidence>
<sequence length="117" mass="13103">MSLLENPFVHHGIAVLIPSLLALLLAPVWRKSQHVPIFFCIFTWILGFIIIHILGAIRTSQMLSEHLKNPLSEEEFLAIPDGPNITAGWILLGWMAPLLAAITIKVIRLKAQHKAKQ</sequence>
<dbReference type="EMBL" id="FQYR01000003">
    <property type="protein sequence ID" value="SHJ44973.1"/>
    <property type="molecule type" value="Genomic_DNA"/>
</dbReference>
<keyword evidence="3" id="KW-1185">Reference proteome</keyword>
<protein>
    <submittedName>
        <fullName evidence="2">Uncharacterized protein</fullName>
    </submittedName>
</protein>
<gene>
    <name evidence="2" type="ORF">SAMN02745181_2095</name>
</gene>